<dbReference type="Proteomes" id="UP000324222">
    <property type="component" value="Unassembled WGS sequence"/>
</dbReference>
<feature type="region of interest" description="Disordered" evidence="1">
    <location>
        <begin position="40"/>
        <end position="61"/>
    </location>
</feature>
<evidence type="ECO:0000256" key="1">
    <source>
        <dbReference type="SAM" id="MobiDB-lite"/>
    </source>
</evidence>
<organism evidence="2 3">
    <name type="scientific">Portunus trituberculatus</name>
    <name type="common">Swimming crab</name>
    <name type="synonym">Neptunus trituberculatus</name>
    <dbReference type="NCBI Taxonomy" id="210409"/>
    <lineage>
        <taxon>Eukaryota</taxon>
        <taxon>Metazoa</taxon>
        <taxon>Ecdysozoa</taxon>
        <taxon>Arthropoda</taxon>
        <taxon>Crustacea</taxon>
        <taxon>Multicrustacea</taxon>
        <taxon>Malacostraca</taxon>
        <taxon>Eumalacostraca</taxon>
        <taxon>Eucarida</taxon>
        <taxon>Decapoda</taxon>
        <taxon>Pleocyemata</taxon>
        <taxon>Brachyura</taxon>
        <taxon>Eubrachyura</taxon>
        <taxon>Portunoidea</taxon>
        <taxon>Portunidae</taxon>
        <taxon>Portuninae</taxon>
        <taxon>Portunus</taxon>
    </lineage>
</organism>
<name>A0A5B7D8R8_PORTR</name>
<gene>
    <name evidence="2" type="ORF">E2C01_010475</name>
</gene>
<comment type="caution">
    <text evidence="2">The sequence shown here is derived from an EMBL/GenBank/DDBJ whole genome shotgun (WGS) entry which is preliminary data.</text>
</comment>
<reference evidence="2 3" key="1">
    <citation type="submission" date="2019-05" db="EMBL/GenBank/DDBJ databases">
        <title>Another draft genome of Portunus trituberculatus and its Hox gene families provides insights of decapod evolution.</title>
        <authorList>
            <person name="Jeong J.-H."/>
            <person name="Song I."/>
            <person name="Kim S."/>
            <person name="Choi T."/>
            <person name="Kim D."/>
            <person name="Ryu S."/>
            <person name="Kim W."/>
        </authorList>
    </citation>
    <scope>NUCLEOTIDE SEQUENCE [LARGE SCALE GENOMIC DNA]</scope>
    <source>
        <tissue evidence="2">Muscle</tissue>
    </source>
</reference>
<proteinExistence type="predicted"/>
<dbReference type="EMBL" id="VSRR010000606">
    <property type="protein sequence ID" value="MPC17613.1"/>
    <property type="molecule type" value="Genomic_DNA"/>
</dbReference>
<evidence type="ECO:0000313" key="3">
    <source>
        <dbReference type="Proteomes" id="UP000324222"/>
    </source>
</evidence>
<accession>A0A5B7D8R8</accession>
<feature type="compositionally biased region" description="Polar residues" evidence="1">
    <location>
        <begin position="40"/>
        <end position="55"/>
    </location>
</feature>
<keyword evidence="3" id="KW-1185">Reference proteome</keyword>
<evidence type="ECO:0000313" key="2">
    <source>
        <dbReference type="EMBL" id="MPC17613.1"/>
    </source>
</evidence>
<dbReference type="AlphaFoldDB" id="A0A5B7D8R8"/>
<protein>
    <submittedName>
        <fullName evidence="2">Uncharacterized protein</fullName>
    </submittedName>
</protein>
<sequence length="61" mass="6707">MAYTPYSMCEGSRVKSASRYKNYTINLCSNKQTKMIHTSSSEHFSLASNPNSGSSGHLVLC</sequence>